<dbReference type="Proteomes" id="UP000562464">
    <property type="component" value="Unassembled WGS sequence"/>
</dbReference>
<gene>
    <name evidence="1" type="ORF">HNQ37_001279</name>
</gene>
<sequence length="81" mass="9485">MRPERMAENTNIFDFELLKEDLEVITYLDMKESAFFDYDNPSQVVVHGPNEKYKKIISILCVNRLPISGLCEFVLIFNLLI</sequence>
<evidence type="ECO:0000313" key="2">
    <source>
        <dbReference type="Proteomes" id="UP000562464"/>
    </source>
</evidence>
<dbReference type="AlphaFoldDB" id="A0A841CB25"/>
<name>A0A841CB25_9LACT</name>
<reference evidence="1 2" key="1">
    <citation type="submission" date="2020-08" db="EMBL/GenBank/DDBJ databases">
        <title>Genomic Encyclopedia of Type Strains, Phase IV (KMG-IV): sequencing the most valuable type-strain genomes for metagenomic binning, comparative biology and taxonomic classification.</title>
        <authorList>
            <person name="Goeker M."/>
        </authorList>
    </citation>
    <scope>NUCLEOTIDE SEQUENCE [LARGE SCALE GENOMIC DNA]</scope>
    <source>
        <strain evidence="1 2">DSM 14925</strain>
    </source>
</reference>
<proteinExistence type="predicted"/>
<keyword evidence="2" id="KW-1185">Reference proteome</keyword>
<dbReference type="EMBL" id="JACHHV010000023">
    <property type="protein sequence ID" value="MBB5888380.1"/>
    <property type="molecule type" value="Genomic_DNA"/>
</dbReference>
<comment type="caution">
    <text evidence="1">The sequence shown here is derived from an EMBL/GenBank/DDBJ whole genome shotgun (WGS) entry which is preliminary data.</text>
</comment>
<protein>
    <submittedName>
        <fullName evidence="1">Uncharacterized protein</fullName>
    </submittedName>
</protein>
<dbReference type="RefSeq" id="WP_414672545.1">
    <property type="nucleotide sequence ID" value="NZ_DASWOY010000037.1"/>
</dbReference>
<accession>A0A841CB25</accession>
<evidence type="ECO:0000313" key="1">
    <source>
        <dbReference type="EMBL" id="MBB5888380.1"/>
    </source>
</evidence>
<organism evidence="1 2">
    <name type="scientific">Lactovum miscens</name>
    <dbReference type="NCBI Taxonomy" id="190387"/>
    <lineage>
        <taxon>Bacteria</taxon>
        <taxon>Bacillati</taxon>
        <taxon>Bacillota</taxon>
        <taxon>Bacilli</taxon>
        <taxon>Lactobacillales</taxon>
        <taxon>Streptococcaceae</taxon>
        <taxon>Lactovum</taxon>
    </lineage>
</organism>